<organism evidence="2">
    <name type="scientific">marine sediment metagenome</name>
    <dbReference type="NCBI Taxonomy" id="412755"/>
    <lineage>
        <taxon>unclassified sequences</taxon>
        <taxon>metagenomes</taxon>
        <taxon>ecological metagenomes</taxon>
    </lineage>
</organism>
<keyword evidence="1" id="KW-0472">Membrane</keyword>
<dbReference type="InterPro" id="IPR036514">
    <property type="entry name" value="SGNH_hydro_sf"/>
</dbReference>
<keyword evidence="1" id="KW-0812">Transmembrane</keyword>
<reference evidence="2" key="1">
    <citation type="journal article" date="2015" name="Nature">
        <title>Complex archaea that bridge the gap between prokaryotes and eukaryotes.</title>
        <authorList>
            <person name="Spang A."/>
            <person name="Saw J.H."/>
            <person name="Jorgensen S.L."/>
            <person name="Zaremba-Niedzwiedzka K."/>
            <person name="Martijn J."/>
            <person name="Lind A.E."/>
            <person name="van Eijk R."/>
            <person name="Schleper C."/>
            <person name="Guy L."/>
            <person name="Ettema T.J."/>
        </authorList>
    </citation>
    <scope>NUCLEOTIDE SEQUENCE</scope>
</reference>
<comment type="caution">
    <text evidence="2">The sequence shown here is derived from an EMBL/GenBank/DDBJ whole genome shotgun (WGS) entry which is preliminary data.</text>
</comment>
<sequence length="216" mass="23614">MDSRTSCRSVAAAALVTLLATVGAGTRGEDKMVSKKPKPLRVLFVGNSYTFVNSVPSAVAVFARHRKQRPLVGKLNAPGGCTLRKHYLKTGARKQIAEGKWDYVVLQEQSQMPVVYPKAFQHYAALLAKDIQAAGATPVFFMTWARKHIPKMQDGLTKEYTTAAKKAGGLLAPVGEAFKACRAKHPKIELYANDKSHPSPKGFYLATCVIYATLYN</sequence>
<keyword evidence="1" id="KW-1133">Transmembrane helix</keyword>
<gene>
    <name evidence="2" type="ORF">LCGC14_2579120</name>
</gene>
<feature type="non-terminal residue" evidence="2">
    <location>
        <position position="216"/>
    </location>
</feature>
<evidence type="ECO:0000313" key="2">
    <source>
        <dbReference type="EMBL" id="KKL08113.1"/>
    </source>
</evidence>
<proteinExistence type="predicted"/>
<dbReference type="SUPFAM" id="SSF52266">
    <property type="entry name" value="SGNH hydrolase"/>
    <property type="match status" value="1"/>
</dbReference>
<evidence type="ECO:0008006" key="3">
    <source>
        <dbReference type="Google" id="ProtNLM"/>
    </source>
</evidence>
<accession>A0A0F9D7N2</accession>
<protein>
    <recommendedName>
        <fullName evidence="3">SGNH/GDSL hydrolase family protein</fullName>
    </recommendedName>
</protein>
<dbReference type="Gene3D" id="3.40.50.1110">
    <property type="entry name" value="SGNH hydrolase"/>
    <property type="match status" value="1"/>
</dbReference>
<dbReference type="AlphaFoldDB" id="A0A0F9D7N2"/>
<feature type="transmembrane region" description="Helical" evidence="1">
    <location>
        <begin position="40"/>
        <end position="63"/>
    </location>
</feature>
<dbReference type="EMBL" id="LAZR01043012">
    <property type="protein sequence ID" value="KKL08113.1"/>
    <property type="molecule type" value="Genomic_DNA"/>
</dbReference>
<evidence type="ECO:0000256" key="1">
    <source>
        <dbReference type="SAM" id="Phobius"/>
    </source>
</evidence>
<name>A0A0F9D7N2_9ZZZZ</name>